<feature type="compositionally biased region" description="Basic and acidic residues" evidence="1">
    <location>
        <begin position="775"/>
        <end position="786"/>
    </location>
</feature>
<feature type="compositionally biased region" description="Low complexity" evidence="1">
    <location>
        <begin position="364"/>
        <end position="388"/>
    </location>
</feature>
<feature type="compositionally biased region" description="Low complexity" evidence="1">
    <location>
        <begin position="799"/>
        <end position="830"/>
    </location>
</feature>
<gene>
    <name evidence="3" type="ORF">Q8F55_003986</name>
</gene>
<dbReference type="EMBL" id="JBBXJM010000003">
    <property type="protein sequence ID" value="KAL1409986.1"/>
    <property type="molecule type" value="Genomic_DNA"/>
</dbReference>
<feature type="compositionally biased region" description="Low complexity" evidence="1">
    <location>
        <begin position="1122"/>
        <end position="1137"/>
    </location>
</feature>
<feature type="compositionally biased region" description="Basic and acidic residues" evidence="1">
    <location>
        <begin position="1098"/>
        <end position="1112"/>
    </location>
</feature>
<reference evidence="3 4" key="1">
    <citation type="submission" date="2023-08" db="EMBL/GenBank/DDBJ databases">
        <title>Annotated Genome Sequence of Vanrija albida AlHP1.</title>
        <authorList>
            <person name="Herzog R."/>
        </authorList>
    </citation>
    <scope>NUCLEOTIDE SEQUENCE [LARGE SCALE GENOMIC DNA]</scope>
    <source>
        <strain evidence="3 4">AlHP1</strain>
    </source>
</reference>
<feature type="compositionally biased region" description="Polar residues" evidence="1">
    <location>
        <begin position="492"/>
        <end position="525"/>
    </location>
</feature>
<name>A0ABR3Q5P8_9TREE</name>
<feature type="compositionally biased region" description="Basic and acidic residues" evidence="1">
    <location>
        <begin position="835"/>
        <end position="849"/>
    </location>
</feature>
<accession>A0ABR3Q5P8</accession>
<dbReference type="InterPro" id="IPR053060">
    <property type="entry name" value="Cytokinesis_Signaling_Reg"/>
</dbReference>
<protein>
    <recommendedName>
        <fullName evidence="2">Arrestin C-terminal-like domain-containing protein</fullName>
    </recommendedName>
</protein>
<organism evidence="3 4">
    <name type="scientific">Vanrija albida</name>
    <dbReference type="NCBI Taxonomy" id="181172"/>
    <lineage>
        <taxon>Eukaryota</taxon>
        <taxon>Fungi</taxon>
        <taxon>Dikarya</taxon>
        <taxon>Basidiomycota</taxon>
        <taxon>Agaricomycotina</taxon>
        <taxon>Tremellomycetes</taxon>
        <taxon>Trichosporonales</taxon>
        <taxon>Trichosporonaceae</taxon>
        <taxon>Vanrija</taxon>
    </lineage>
</organism>
<evidence type="ECO:0000259" key="2">
    <source>
        <dbReference type="Pfam" id="PF02752"/>
    </source>
</evidence>
<evidence type="ECO:0000313" key="4">
    <source>
        <dbReference type="Proteomes" id="UP001565368"/>
    </source>
</evidence>
<feature type="compositionally biased region" description="Basic and acidic residues" evidence="1">
    <location>
        <begin position="1204"/>
        <end position="1219"/>
    </location>
</feature>
<feature type="compositionally biased region" description="Pro residues" evidence="1">
    <location>
        <begin position="1335"/>
        <end position="1344"/>
    </location>
</feature>
<dbReference type="InterPro" id="IPR011022">
    <property type="entry name" value="Arrestin_C-like"/>
</dbReference>
<feature type="compositionally biased region" description="Low complexity" evidence="1">
    <location>
        <begin position="869"/>
        <end position="883"/>
    </location>
</feature>
<keyword evidence="4" id="KW-1185">Reference proteome</keyword>
<dbReference type="Proteomes" id="UP001565368">
    <property type="component" value="Unassembled WGS sequence"/>
</dbReference>
<feature type="compositionally biased region" description="Basic and acidic residues" evidence="1">
    <location>
        <begin position="1264"/>
        <end position="1276"/>
    </location>
</feature>
<feature type="compositionally biased region" description="Low complexity" evidence="1">
    <location>
        <begin position="1175"/>
        <end position="1203"/>
    </location>
</feature>
<feature type="compositionally biased region" description="Low complexity" evidence="1">
    <location>
        <begin position="933"/>
        <end position="946"/>
    </location>
</feature>
<dbReference type="Pfam" id="PF02752">
    <property type="entry name" value="Arrestin_C"/>
    <property type="match status" value="1"/>
</dbReference>
<evidence type="ECO:0000256" key="1">
    <source>
        <dbReference type="SAM" id="MobiDB-lite"/>
    </source>
</evidence>
<feature type="compositionally biased region" description="Polar residues" evidence="1">
    <location>
        <begin position="724"/>
        <end position="743"/>
    </location>
</feature>
<feature type="compositionally biased region" description="Basic and acidic residues" evidence="1">
    <location>
        <begin position="692"/>
        <end position="701"/>
    </location>
</feature>
<dbReference type="PANTHER" id="PTHR36419:SF1">
    <property type="entry name" value="RHO1 GEF LOCALIZING PROTEIN 1"/>
    <property type="match status" value="1"/>
</dbReference>
<feature type="compositionally biased region" description="Low complexity" evidence="1">
    <location>
        <begin position="398"/>
        <end position="416"/>
    </location>
</feature>
<feature type="region of interest" description="Disordered" evidence="1">
    <location>
        <begin position="633"/>
        <end position="883"/>
    </location>
</feature>
<feature type="region of interest" description="Disordered" evidence="1">
    <location>
        <begin position="582"/>
        <end position="602"/>
    </location>
</feature>
<feature type="compositionally biased region" description="Pro residues" evidence="1">
    <location>
        <begin position="1228"/>
        <end position="1239"/>
    </location>
</feature>
<evidence type="ECO:0000313" key="3">
    <source>
        <dbReference type="EMBL" id="KAL1409986.1"/>
    </source>
</evidence>
<proteinExistence type="predicted"/>
<feature type="compositionally biased region" description="Pro residues" evidence="1">
    <location>
        <begin position="429"/>
        <end position="442"/>
    </location>
</feature>
<sequence length="1353" mass="139877">MTGQSPSGPVRLFLRAPPHLPFVQGYPGITAGGNRASPCVKGSVEVRIGQTPVKAKWVRVEVRRYEVSPSGAPKSSANGTQFEHVGKVHILWKPSEGKEFDVLQIADFVFNVPLPLDIPPSVISPKGGSVRYELVAAVCYKGKGGIFKKDVSSYAHASEPLTITKYELASAWPVYNNTEVRSVSVLNGQVTLTVDRPSQAFGPGDRILLNASIKSNLPAPFRLKGFDMALVEVLTIYPPPQDAAKAKKGKPPTPPTVKRLTIGTSRAPCNIMVSQGGGDKGASLNLQIPTDKQLLTVRNAREFKVEYELVVEAACDGAAGKILLPGLECIVGTFSRSSAQQAVRDIGYVEGLCPRPPPGAHSQALSTSLSTSSVPSSPSVSSAATPLSEVPPRGHHVSASLSGLGRLGPPSGQPGLANARDFRLSMQPGPSPQPGARPPPGTGPGDLWRRSSSGTTSTTVTTTAGAATTPGSDFAPSTDRPFATLPAHHFQRNNVGFPSPQPNNRPHSAYSQDYLNGGHRSTSLTRVPDEGEETLSRDSTYNRIAQSDIGHGHVETQTNRLSDAGGTFGQWRMSEYQNVIDSAVRSGGSGPGPVSPGRAGWLSASNEKQRLYEEARGRAASAQQSHGATLSEIGLEGAGAPPGYAEPSRTTSPSVSVDSSAATSSAPPPVPPPALSLRSPATMKPEYLSAAQEKELQRQRFEAASGRVGGGSFGNAGSSSAPAQNGTPQRAASPLAASSTQQADEPIPYDDIFGSSSAGPSQGARPPVPAPYKSAAEEKDEMRARYEQAQQRVAHTQGAASPQQSSPAASNNGHAAGSSPGPSNGHPPAAFMSAVDEKEMMRRRYEDATNRVAGAGRPTSIAADPRANGSPGPSSTSIAAAAAAVAASIAAVSTPPPMAPAYLSAAEEKEMMRRRFEDAQSAVARTQGGGSARGSSGPSAAAAPPAWTAPPPASPPAAWSSPPPASPPTASPPVLSPAFMSAAEEKEMMRKRFEEAQSAVARTQGGPSAGGSGSSAAPAPVSPPPSFTPTPASPPPSFAPTYMSAADEKDLMRQRYEEATGRVSHATGASSSAAGGSAGPSVGSSAPSTMAPAYMSAADEKEMMRKRFDEAQSRVARTQGTLSSPPSSPPLTAASSPFTPPITASTFAPAYLSAEEEKDQMRRRYEEATGRVANGSNAGGSSSSSGPGPSSSSSPLAPAYMSAADEKDMMKRRYEEARSRSTGGSISSPPPLSSSPPPISYDELTRTASPVGSLRGAPGYMSAGDEKDAMRRRYEAARSASTAGPYSPGPSSAPPDSSMYRPLSPVAGETPLSLARHATAIAAKGKQRAMSALPDGPPPPVPSRPPREYTTLI</sequence>
<feature type="region of interest" description="Disordered" evidence="1">
    <location>
        <begin position="358"/>
        <end position="537"/>
    </location>
</feature>
<comment type="caution">
    <text evidence="3">The sequence shown here is derived from an EMBL/GenBank/DDBJ whole genome shotgun (WGS) entry which is preliminary data.</text>
</comment>
<feature type="compositionally biased region" description="Pro residues" evidence="1">
    <location>
        <begin position="947"/>
        <end position="975"/>
    </location>
</feature>
<feature type="compositionally biased region" description="Low complexity" evidence="1">
    <location>
        <begin position="451"/>
        <end position="472"/>
    </location>
</feature>
<feature type="compositionally biased region" description="Basic and acidic residues" evidence="1">
    <location>
        <begin position="1159"/>
        <end position="1169"/>
    </location>
</feature>
<dbReference type="GeneID" id="95985029"/>
<feature type="region of interest" description="Disordered" evidence="1">
    <location>
        <begin position="913"/>
        <end position="1353"/>
    </location>
</feature>
<dbReference type="RefSeq" id="XP_069209930.1">
    <property type="nucleotide sequence ID" value="XM_069352512.1"/>
</dbReference>
<feature type="compositionally biased region" description="Low complexity" evidence="1">
    <location>
        <begin position="1068"/>
        <end position="1088"/>
    </location>
</feature>
<feature type="compositionally biased region" description="Low complexity" evidence="1">
    <location>
        <begin position="647"/>
        <end position="665"/>
    </location>
</feature>
<feature type="compositionally biased region" description="Basic and acidic residues" evidence="1">
    <location>
        <begin position="1046"/>
        <end position="1060"/>
    </location>
</feature>
<feature type="domain" description="Arrestin C-terminal-like" evidence="2">
    <location>
        <begin position="187"/>
        <end position="316"/>
    </location>
</feature>
<feature type="compositionally biased region" description="Pro residues" evidence="1">
    <location>
        <begin position="1020"/>
        <end position="1038"/>
    </location>
</feature>
<feature type="compositionally biased region" description="Basic and acidic residues" evidence="1">
    <location>
        <begin position="983"/>
        <end position="995"/>
    </location>
</feature>
<dbReference type="PANTHER" id="PTHR36419">
    <property type="entry name" value="ARRESTIN FAMILY PROTEIN 1"/>
    <property type="match status" value="1"/>
</dbReference>